<comment type="caution">
    <text evidence="1">The sequence shown here is derived from an EMBL/GenBank/DDBJ whole genome shotgun (WGS) entry which is preliminary data.</text>
</comment>
<evidence type="ECO:0000313" key="1">
    <source>
        <dbReference type="EMBL" id="GMF04981.1"/>
    </source>
</evidence>
<accession>A0ACB5U9N3</accession>
<dbReference type="EMBL" id="BSXS01014132">
    <property type="protein sequence ID" value="GMF04981.1"/>
    <property type="molecule type" value="Genomic_DNA"/>
</dbReference>
<sequence>MPYLYQFQLVLRRTWTQFYRDLDYVIAKFMLMLTSGLLIGFSFWNVKHTSIGMQNVLFAVFSAITVCAPAINQIQGRAMQSRELFEVRESKSNIFHWSTLLISQFLVEIPYSVVFYTILYICWYFPIQIDNEASRAGVWWLTMCIFFQLYYVSFGLLIVYAAPDLPSANVLFGLLFSFIISFCGVVQNPYLLPGFWKFMWRLSPLTYFVENSVGILLHDRPVVCSANEMNYLNPTEGLTCGEYLEGYFKNAPGYVANPDDYSNCGVCPYAFGDDYMKTVGMSYSHRWRNIGLYCAYIVFNVFAMLTLYWTFRVKRFSFDLKSLLPKKKNN</sequence>
<organism evidence="1 2">
    <name type="scientific">Ambrosiozyma monospora</name>
    <name type="common">Yeast</name>
    <name type="synonym">Endomycopsis monosporus</name>
    <dbReference type="NCBI Taxonomy" id="43982"/>
    <lineage>
        <taxon>Eukaryota</taxon>
        <taxon>Fungi</taxon>
        <taxon>Dikarya</taxon>
        <taxon>Ascomycota</taxon>
        <taxon>Saccharomycotina</taxon>
        <taxon>Pichiomycetes</taxon>
        <taxon>Pichiales</taxon>
        <taxon>Pichiaceae</taxon>
        <taxon>Ambrosiozyma</taxon>
    </lineage>
</organism>
<keyword evidence="2" id="KW-1185">Reference proteome</keyword>
<proteinExistence type="predicted"/>
<gene>
    <name evidence="1" type="ORF">Amon02_001216700</name>
</gene>
<protein>
    <submittedName>
        <fullName evidence="1">Unnamed protein product</fullName>
    </submittedName>
</protein>
<name>A0ACB5U9N3_AMBMO</name>
<reference evidence="1" key="1">
    <citation type="submission" date="2023-04" db="EMBL/GenBank/DDBJ databases">
        <title>Ambrosiozyma monospora NBRC 10751.</title>
        <authorList>
            <person name="Ichikawa N."/>
            <person name="Sato H."/>
            <person name="Tonouchi N."/>
        </authorList>
    </citation>
    <scope>NUCLEOTIDE SEQUENCE</scope>
    <source>
        <strain evidence="1">NBRC 10751</strain>
    </source>
</reference>
<dbReference type="Proteomes" id="UP001165064">
    <property type="component" value="Unassembled WGS sequence"/>
</dbReference>
<evidence type="ECO:0000313" key="2">
    <source>
        <dbReference type="Proteomes" id="UP001165064"/>
    </source>
</evidence>